<evidence type="ECO:0000256" key="1">
    <source>
        <dbReference type="SAM" id="Coils"/>
    </source>
</evidence>
<dbReference type="AlphaFoldDB" id="A0AAV7IKL5"/>
<dbReference type="Proteomes" id="UP000826195">
    <property type="component" value="Unassembled WGS sequence"/>
</dbReference>
<evidence type="ECO:0000256" key="2">
    <source>
        <dbReference type="SAM" id="MobiDB-lite"/>
    </source>
</evidence>
<organism evidence="3 4">
    <name type="scientific">Cotesia glomerata</name>
    <name type="common">Lepidopteran parasitic wasp</name>
    <name type="synonym">Apanteles glomeratus</name>
    <dbReference type="NCBI Taxonomy" id="32391"/>
    <lineage>
        <taxon>Eukaryota</taxon>
        <taxon>Metazoa</taxon>
        <taxon>Ecdysozoa</taxon>
        <taxon>Arthropoda</taxon>
        <taxon>Hexapoda</taxon>
        <taxon>Insecta</taxon>
        <taxon>Pterygota</taxon>
        <taxon>Neoptera</taxon>
        <taxon>Endopterygota</taxon>
        <taxon>Hymenoptera</taxon>
        <taxon>Apocrita</taxon>
        <taxon>Ichneumonoidea</taxon>
        <taxon>Braconidae</taxon>
        <taxon>Microgastrinae</taxon>
        <taxon>Cotesia</taxon>
    </lineage>
</organism>
<comment type="caution">
    <text evidence="3">The sequence shown here is derived from an EMBL/GenBank/DDBJ whole genome shotgun (WGS) entry which is preliminary data.</text>
</comment>
<proteinExistence type="predicted"/>
<evidence type="ECO:0000313" key="3">
    <source>
        <dbReference type="EMBL" id="KAH0563567.1"/>
    </source>
</evidence>
<evidence type="ECO:0000313" key="4">
    <source>
        <dbReference type="Proteomes" id="UP000826195"/>
    </source>
</evidence>
<feature type="coiled-coil region" evidence="1">
    <location>
        <begin position="72"/>
        <end position="99"/>
    </location>
</feature>
<feature type="region of interest" description="Disordered" evidence="2">
    <location>
        <begin position="245"/>
        <end position="268"/>
    </location>
</feature>
<name>A0AAV7IKL5_COTGL</name>
<sequence length="268" mass="30679">MLDIAHGIVIGLIRGVLQASELKVLGELNSDHNPIILSLGNQDDNIPIKKMLDYDNADWDKFRKLLNEKIKINQSIESAEQLDKEVQRLTNNIQHCIQESISTKTPKQLRDKLPSEFTPVLTLQKDNVEAVTDEQKANLIASRFEEVHKIDTINNTSEQNKITESVEEYLSSTNSDDWANFRTSPKELWEIIRKLLSKKAPGLDNIQNIVLKNLTKKALVQLMYIINASFKLSLENNQSYSNSETWQKPLRAQQLQTHQLTSHSKQSH</sequence>
<keyword evidence="4" id="KW-1185">Reference proteome</keyword>
<reference evidence="3 4" key="1">
    <citation type="journal article" date="2021" name="J. Hered.">
        <title>A chromosome-level genome assembly of the parasitoid wasp, Cotesia glomerata (Hymenoptera: Braconidae).</title>
        <authorList>
            <person name="Pinto B.J."/>
            <person name="Weis J.J."/>
            <person name="Gamble T."/>
            <person name="Ode P.J."/>
            <person name="Paul R."/>
            <person name="Zaspel J.M."/>
        </authorList>
    </citation>
    <scope>NUCLEOTIDE SEQUENCE [LARGE SCALE GENOMIC DNA]</scope>
    <source>
        <strain evidence="3">CgM1</strain>
    </source>
</reference>
<protein>
    <submittedName>
        <fullName evidence="3">Uncharacterized protein</fullName>
    </submittedName>
</protein>
<gene>
    <name evidence="3" type="ORF">KQX54_002331</name>
</gene>
<accession>A0AAV7IKL5</accession>
<dbReference type="EMBL" id="JAHXZJ010000002">
    <property type="protein sequence ID" value="KAH0563567.1"/>
    <property type="molecule type" value="Genomic_DNA"/>
</dbReference>
<feature type="compositionally biased region" description="Polar residues" evidence="2">
    <location>
        <begin position="253"/>
        <end position="268"/>
    </location>
</feature>
<keyword evidence="1" id="KW-0175">Coiled coil</keyword>